<keyword evidence="5 7" id="KW-1133">Transmembrane helix</keyword>
<dbReference type="EMBL" id="NHRJ02000002">
    <property type="protein sequence ID" value="PZE21587.1"/>
    <property type="molecule type" value="Genomic_DNA"/>
</dbReference>
<evidence type="ECO:0000256" key="3">
    <source>
        <dbReference type="ARBA" id="ARBA00022475"/>
    </source>
</evidence>
<proteinExistence type="predicted"/>
<evidence type="ECO:0000256" key="5">
    <source>
        <dbReference type="ARBA" id="ARBA00022989"/>
    </source>
</evidence>
<organism evidence="9 10">
    <name type="scientific">Paenibacillus xerothermodurans</name>
    <dbReference type="NCBI Taxonomy" id="1977292"/>
    <lineage>
        <taxon>Bacteria</taxon>
        <taxon>Bacillati</taxon>
        <taxon>Bacillota</taxon>
        <taxon>Bacilli</taxon>
        <taxon>Bacillales</taxon>
        <taxon>Paenibacillaceae</taxon>
        <taxon>Paenibacillus</taxon>
    </lineage>
</organism>
<dbReference type="PROSITE" id="PS50928">
    <property type="entry name" value="ABC_TM1"/>
    <property type="match status" value="1"/>
</dbReference>
<evidence type="ECO:0000256" key="2">
    <source>
        <dbReference type="ARBA" id="ARBA00022448"/>
    </source>
</evidence>
<keyword evidence="6 7" id="KW-0472">Membrane</keyword>
<dbReference type="GO" id="GO:0005886">
    <property type="term" value="C:plasma membrane"/>
    <property type="evidence" value="ECO:0007669"/>
    <property type="project" value="UniProtKB-SubCell"/>
</dbReference>
<evidence type="ECO:0000256" key="6">
    <source>
        <dbReference type="ARBA" id="ARBA00023136"/>
    </source>
</evidence>
<name>A0A2W1NAZ1_PAEXE</name>
<keyword evidence="2" id="KW-0813">Transport</keyword>
<dbReference type="PANTHER" id="PTHR43227">
    <property type="entry name" value="BLL4140 PROTEIN"/>
    <property type="match status" value="1"/>
</dbReference>
<evidence type="ECO:0000256" key="1">
    <source>
        <dbReference type="ARBA" id="ARBA00004651"/>
    </source>
</evidence>
<evidence type="ECO:0000313" key="9">
    <source>
        <dbReference type="EMBL" id="PZE21587.1"/>
    </source>
</evidence>
<gene>
    <name evidence="9" type="ORF">CBW46_003910</name>
</gene>
<dbReference type="InterPro" id="IPR035906">
    <property type="entry name" value="MetI-like_sf"/>
</dbReference>
<dbReference type="OrthoDB" id="9786413at2"/>
<dbReference type="Proteomes" id="UP000214746">
    <property type="component" value="Unassembled WGS sequence"/>
</dbReference>
<reference evidence="9" key="1">
    <citation type="submission" date="2018-06" db="EMBL/GenBank/DDBJ databases">
        <title>Paenibacillus xerothermodurans sp. nov. an extremely dry heat resistant spore forming bacterium isolated from the soil of Cape Canaveral, Florida.</title>
        <authorList>
            <person name="Seuylemezian A."/>
            <person name="Kaur N."/>
            <person name="Patil P."/>
            <person name="Patil P."/>
            <person name="Mayilraj S."/>
            <person name="Vaishampayan P."/>
        </authorList>
    </citation>
    <scope>NUCLEOTIDE SEQUENCE [LARGE SCALE GENOMIC DNA]</scope>
    <source>
        <strain evidence="9">ATCC 27380</strain>
    </source>
</reference>
<evidence type="ECO:0000259" key="8">
    <source>
        <dbReference type="PROSITE" id="PS50928"/>
    </source>
</evidence>
<feature type="transmembrane region" description="Helical" evidence="7">
    <location>
        <begin position="62"/>
        <end position="80"/>
    </location>
</feature>
<keyword evidence="4 7" id="KW-0812">Transmembrane</keyword>
<dbReference type="Gene3D" id="1.10.3720.10">
    <property type="entry name" value="MetI-like"/>
    <property type="match status" value="1"/>
</dbReference>
<sequence>MPLIRPAMTVCLFLAISGGLKGFDLNFALTKGGPFGTTESIALQIYQDAFTKNLFSYASAKAVLFFLVLACITLVQVAWMKRREVEM</sequence>
<comment type="subcellular location">
    <subcellularLocation>
        <location evidence="1">Cell membrane</location>
        <topology evidence="1">Multi-pass membrane protein</topology>
    </subcellularLocation>
</comment>
<dbReference type="InterPro" id="IPR000515">
    <property type="entry name" value="MetI-like"/>
</dbReference>
<dbReference type="SUPFAM" id="SSF161098">
    <property type="entry name" value="MetI-like"/>
    <property type="match status" value="1"/>
</dbReference>
<protein>
    <submittedName>
        <fullName evidence="9">Sugar ABC transporter permease</fullName>
    </submittedName>
</protein>
<dbReference type="AlphaFoldDB" id="A0A2W1NAZ1"/>
<dbReference type="GO" id="GO:0055085">
    <property type="term" value="P:transmembrane transport"/>
    <property type="evidence" value="ECO:0007669"/>
    <property type="project" value="InterPro"/>
</dbReference>
<accession>A0A2W1NAZ1</accession>
<evidence type="ECO:0000313" key="10">
    <source>
        <dbReference type="Proteomes" id="UP000214746"/>
    </source>
</evidence>
<keyword evidence="3" id="KW-1003">Cell membrane</keyword>
<evidence type="ECO:0000256" key="4">
    <source>
        <dbReference type="ARBA" id="ARBA00022692"/>
    </source>
</evidence>
<evidence type="ECO:0000256" key="7">
    <source>
        <dbReference type="SAM" id="Phobius"/>
    </source>
</evidence>
<comment type="caution">
    <text evidence="9">The sequence shown here is derived from an EMBL/GenBank/DDBJ whole genome shotgun (WGS) entry which is preliminary data.</text>
</comment>
<keyword evidence="10" id="KW-1185">Reference proteome</keyword>
<dbReference type="InterPro" id="IPR050809">
    <property type="entry name" value="UgpAE/MalFG_permease"/>
</dbReference>
<feature type="domain" description="ABC transmembrane type-1" evidence="8">
    <location>
        <begin position="1"/>
        <end position="76"/>
    </location>
</feature>
<dbReference type="PANTHER" id="PTHR43227:SF11">
    <property type="entry name" value="BLL4140 PROTEIN"/>
    <property type="match status" value="1"/>
</dbReference>